<proteinExistence type="predicted"/>
<dbReference type="Gene3D" id="1.10.10.60">
    <property type="entry name" value="Homeodomain-like"/>
    <property type="match status" value="1"/>
</dbReference>
<protein>
    <submittedName>
        <fullName evidence="2">Transposase</fullName>
    </submittedName>
</protein>
<dbReference type="EMBL" id="JBHSMA010000006">
    <property type="protein sequence ID" value="MFC5411496.1"/>
    <property type="molecule type" value="Genomic_DNA"/>
</dbReference>
<dbReference type="RefSeq" id="WP_379848389.1">
    <property type="nucleotide sequence ID" value="NZ_JBHSMA010000006.1"/>
</dbReference>
<dbReference type="InterPro" id="IPR002514">
    <property type="entry name" value="Transposase_8"/>
</dbReference>
<name>A0ABW0IGM2_9BACT</name>
<evidence type="ECO:0000313" key="2">
    <source>
        <dbReference type="EMBL" id="MFC5411496.1"/>
    </source>
</evidence>
<gene>
    <name evidence="2" type="ORF">ACFPMF_19400</name>
</gene>
<dbReference type="InterPro" id="IPR009057">
    <property type="entry name" value="Homeodomain-like_sf"/>
</dbReference>
<feature type="coiled-coil region" evidence="1">
    <location>
        <begin position="58"/>
        <end position="85"/>
    </location>
</feature>
<keyword evidence="3" id="KW-1185">Reference proteome</keyword>
<accession>A0ABW0IGM2</accession>
<reference evidence="3" key="1">
    <citation type="journal article" date="2019" name="Int. J. Syst. Evol. Microbiol.">
        <title>The Global Catalogue of Microorganisms (GCM) 10K type strain sequencing project: providing services to taxonomists for standard genome sequencing and annotation.</title>
        <authorList>
            <consortium name="The Broad Institute Genomics Platform"/>
            <consortium name="The Broad Institute Genome Sequencing Center for Infectious Disease"/>
            <person name="Wu L."/>
            <person name="Ma J."/>
        </authorList>
    </citation>
    <scope>NUCLEOTIDE SEQUENCE [LARGE SCALE GENOMIC DNA]</scope>
    <source>
        <strain evidence="3">CCUG 55250</strain>
    </source>
</reference>
<comment type="caution">
    <text evidence="2">The sequence shown here is derived from an EMBL/GenBank/DDBJ whole genome shotgun (WGS) entry which is preliminary data.</text>
</comment>
<sequence length="104" mass="11922">MKRRVFDPAFKEMAVELSFAKGSVKEAAKELGIDPSRITKWRQQKVQPEIAGKVPTRLTEEQKQIRQLQKELKEALLERDILKKVVSIFSKGDRAADRGKPFSL</sequence>
<keyword evidence="1" id="KW-0175">Coiled coil</keyword>
<dbReference type="SUPFAM" id="SSF46689">
    <property type="entry name" value="Homeodomain-like"/>
    <property type="match status" value="1"/>
</dbReference>
<dbReference type="Proteomes" id="UP001596106">
    <property type="component" value="Unassembled WGS sequence"/>
</dbReference>
<dbReference type="Pfam" id="PF01527">
    <property type="entry name" value="HTH_Tnp_1"/>
    <property type="match status" value="1"/>
</dbReference>
<evidence type="ECO:0000256" key="1">
    <source>
        <dbReference type="SAM" id="Coils"/>
    </source>
</evidence>
<organism evidence="2 3">
    <name type="scientific">Larkinella bovis</name>
    <dbReference type="NCBI Taxonomy" id="683041"/>
    <lineage>
        <taxon>Bacteria</taxon>
        <taxon>Pseudomonadati</taxon>
        <taxon>Bacteroidota</taxon>
        <taxon>Cytophagia</taxon>
        <taxon>Cytophagales</taxon>
        <taxon>Spirosomataceae</taxon>
        <taxon>Larkinella</taxon>
    </lineage>
</organism>
<evidence type="ECO:0000313" key="3">
    <source>
        <dbReference type="Proteomes" id="UP001596106"/>
    </source>
</evidence>